<dbReference type="SUPFAM" id="SSF69635">
    <property type="entry name" value="Type III secretory system chaperone-like"/>
    <property type="match status" value="1"/>
</dbReference>
<gene>
    <name evidence="1" type="ORF">MNBD_GAMMA08-3068</name>
</gene>
<protein>
    <submittedName>
        <fullName evidence="1">Uncharacterized protein</fullName>
    </submittedName>
</protein>
<accession>A0A3B0WYY9</accession>
<proteinExistence type="predicted"/>
<name>A0A3B0WYY9_9ZZZZ</name>
<evidence type="ECO:0000313" key="1">
    <source>
        <dbReference type="EMBL" id="VAW61245.1"/>
    </source>
</evidence>
<sequence length="174" mass="19848">MKNHIKFILSILFLTLIHVSFAEASPMNNKKLHELITRIDAKPTGQLGYWEIKYKKIPVYIITSEKANRMRIISPIETSENLKKEKLYRIMQANFDSALDARYAIAKGKLWSAFIHPLSELNEEQFFSGLAQTITLVKSYGETYSSGALIFKGGDSDDLNNKTYNDVLKKGLKI</sequence>
<dbReference type="Gene3D" id="3.30.1460.10">
    <property type="match status" value="1"/>
</dbReference>
<dbReference type="EMBL" id="UOFH01000177">
    <property type="protein sequence ID" value="VAW61245.1"/>
    <property type="molecule type" value="Genomic_DNA"/>
</dbReference>
<organism evidence="1">
    <name type="scientific">hydrothermal vent metagenome</name>
    <dbReference type="NCBI Taxonomy" id="652676"/>
    <lineage>
        <taxon>unclassified sequences</taxon>
        <taxon>metagenomes</taxon>
        <taxon>ecological metagenomes</taxon>
    </lineage>
</organism>
<reference evidence="1" key="1">
    <citation type="submission" date="2018-06" db="EMBL/GenBank/DDBJ databases">
        <authorList>
            <person name="Zhirakovskaya E."/>
        </authorList>
    </citation>
    <scope>NUCLEOTIDE SEQUENCE</scope>
</reference>
<dbReference type="AlphaFoldDB" id="A0A3B0WYY9"/>